<dbReference type="Proteomes" id="UP000464178">
    <property type="component" value="Chromosome"/>
</dbReference>
<accession>A0A6P2D122</accession>
<sequence>MECVWERSSDDWLKGSLGLAPPALLTDEASADLETALDRFHTCLIGTGADRTVTNSVLRSSYVLCGLRYDNERMAEMYRRLSMLMKESTTHQAILGEGCEQGLEHGRLRTSRELLLQGTKKFGSPSVANAAILNGITDLGRLERLADQVLDATGWDEWLKTE</sequence>
<evidence type="ECO:0000313" key="1">
    <source>
        <dbReference type="EMBL" id="VTR94537.1"/>
    </source>
</evidence>
<dbReference type="KEGG" id="gms:SOIL9_31770"/>
<dbReference type="EMBL" id="LR593886">
    <property type="protein sequence ID" value="VTR94537.1"/>
    <property type="molecule type" value="Genomic_DNA"/>
</dbReference>
<evidence type="ECO:0000313" key="2">
    <source>
        <dbReference type="Proteomes" id="UP000464178"/>
    </source>
</evidence>
<gene>
    <name evidence="1" type="ORF">SOIL9_31770</name>
</gene>
<dbReference type="PANTHER" id="PTHR34613:SF1">
    <property type="entry name" value="SLL6017 PROTEIN"/>
    <property type="match status" value="1"/>
</dbReference>
<name>A0A6P2D122_9BACT</name>
<dbReference type="PANTHER" id="PTHR34613">
    <property type="entry name" value="SLL0800 PROTEIN"/>
    <property type="match status" value="1"/>
</dbReference>
<protein>
    <submittedName>
        <fullName evidence="1">Uncharacterized protein</fullName>
    </submittedName>
</protein>
<dbReference type="AlphaFoldDB" id="A0A6P2D122"/>
<keyword evidence="2" id="KW-1185">Reference proteome</keyword>
<dbReference type="RefSeq" id="WP_232069702.1">
    <property type="nucleotide sequence ID" value="NZ_LR593886.1"/>
</dbReference>
<reference evidence="1 2" key="1">
    <citation type="submission" date="2019-05" db="EMBL/GenBank/DDBJ databases">
        <authorList>
            <consortium name="Science for Life Laboratories"/>
        </authorList>
    </citation>
    <scope>NUCLEOTIDE SEQUENCE [LARGE SCALE GENOMIC DNA]</scope>
    <source>
        <strain evidence="1">Soil9</strain>
    </source>
</reference>
<proteinExistence type="predicted"/>
<organism evidence="1 2">
    <name type="scientific">Gemmata massiliana</name>
    <dbReference type="NCBI Taxonomy" id="1210884"/>
    <lineage>
        <taxon>Bacteria</taxon>
        <taxon>Pseudomonadati</taxon>
        <taxon>Planctomycetota</taxon>
        <taxon>Planctomycetia</taxon>
        <taxon>Gemmatales</taxon>
        <taxon>Gemmataceae</taxon>
        <taxon>Gemmata</taxon>
    </lineage>
</organism>